<dbReference type="EMBL" id="CM026428">
    <property type="protein sequence ID" value="KAG0567046.1"/>
    <property type="molecule type" value="Genomic_DNA"/>
</dbReference>
<proteinExistence type="predicted"/>
<accession>A0A8T0H527</accession>
<keyword evidence="3" id="KW-1185">Reference proteome</keyword>
<evidence type="ECO:0000313" key="3">
    <source>
        <dbReference type="Proteomes" id="UP000822688"/>
    </source>
</evidence>
<gene>
    <name evidence="2" type="ORF">KC19_7G106400</name>
</gene>
<name>A0A8T0H527_CERPU</name>
<reference evidence="2" key="1">
    <citation type="submission" date="2020-06" db="EMBL/GenBank/DDBJ databases">
        <title>WGS assembly of Ceratodon purpureus strain R40.</title>
        <authorList>
            <person name="Carey S.B."/>
            <person name="Jenkins J."/>
            <person name="Shu S."/>
            <person name="Lovell J.T."/>
            <person name="Sreedasyam A."/>
            <person name="Maumus F."/>
            <person name="Tiley G.P."/>
            <person name="Fernandez-Pozo N."/>
            <person name="Barry K."/>
            <person name="Chen C."/>
            <person name="Wang M."/>
            <person name="Lipzen A."/>
            <person name="Daum C."/>
            <person name="Saski C.A."/>
            <person name="Payton A.C."/>
            <person name="Mcbreen J.C."/>
            <person name="Conrad R.E."/>
            <person name="Kollar L.M."/>
            <person name="Olsson S."/>
            <person name="Huttunen S."/>
            <person name="Landis J.B."/>
            <person name="Wickett N.J."/>
            <person name="Johnson M.G."/>
            <person name="Rensing S.A."/>
            <person name="Grimwood J."/>
            <person name="Schmutz J."/>
            <person name="Mcdaniel S.F."/>
        </authorList>
    </citation>
    <scope>NUCLEOTIDE SEQUENCE</scope>
    <source>
        <strain evidence="2">R40</strain>
    </source>
</reference>
<feature type="compositionally biased region" description="Polar residues" evidence="1">
    <location>
        <begin position="86"/>
        <end position="104"/>
    </location>
</feature>
<evidence type="ECO:0000256" key="1">
    <source>
        <dbReference type="SAM" id="MobiDB-lite"/>
    </source>
</evidence>
<sequence>MLDYTNNLQQLSRSLTNDPRSAISRATSSAISNAISCALNACTQSSILSTEIHSLNSKRENNPLHTRLQNTRPLPELHPSPRHDTNSSSHITTPPSKLSPTISPLSHSTLILPRLLD</sequence>
<organism evidence="2 3">
    <name type="scientific">Ceratodon purpureus</name>
    <name type="common">Fire moss</name>
    <name type="synonym">Dicranum purpureum</name>
    <dbReference type="NCBI Taxonomy" id="3225"/>
    <lineage>
        <taxon>Eukaryota</taxon>
        <taxon>Viridiplantae</taxon>
        <taxon>Streptophyta</taxon>
        <taxon>Embryophyta</taxon>
        <taxon>Bryophyta</taxon>
        <taxon>Bryophytina</taxon>
        <taxon>Bryopsida</taxon>
        <taxon>Dicranidae</taxon>
        <taxon>Pseudoditrichales</taxon>
        <taxon>Ditrichaceae</taxon>
        <taxon>Ceratodon</taxon>
    </lineage>
</organism>
<comment type="caution">
    <text evidence="2">The sequence shown here is derived from an EMBL/GenBank/DDBJ whole genome shotgun (WGS) entry which is preliminary data.</text>
</comment>
<evidence type="ECO:0000313" key="2">
    <source>
        <dbReference type="EMBL" id="KAG0567046.1"/>
    </source>
</evidence>
<protein>
    <submittedName>
        <fullName evidence="2">Uncharacterized protein</fullName>
    </submittedName>
</protein>
<feature type="region of interest" description="Disordered" evidence="1">
    <location>
        <begin position="54"/>
        <end position="104"/>
    </location>
</feature>
<feature type="compositionally biased region" description="Polar residues" evidence="1">
    <location>
        <begin position="63"/>
        <end position="72"/>
    </location>
</feature>
<dbReference type="AlphaFoldDB" id="A0A8T0H527"/>
<dbReference type="Proteomes" id="UP000822688">
    <property type="component" value="Chromosome 7"/>
</dbReference>